<name>A0A9P0PTX3_ACAOB</name>
<accession>A0A9P0PTX3</accession>
<evidence type="ECO:0000313" key="2">
    <source>
        <dbReference type="Proteomes" id="UP001152888"/>
    </source>
</evidence>
<dbReference type="EMBL" id="CAKOFQ010007340">
    <property type="protein sequence ID" value="CAH1998789.1"/>
    <property type="molecule type" value="Genomic_DNA"/>
</dbReference>
<keyword evidence="2" id="KW-1185">Reference proteome</keyword>
<dbReference type="Proteomes" id="UP001152888">
    <property type="component" value="Unassembled WGS sequence"/>
</dbReference>
<dbReference type="AlphaFoldDB" id="A0A9P0PTX3"/>
<protein>
    <submittedName>
        <fullName evidence="1">Uncharacterized protein</fullName>
    </submittedName>
</protein>
<organism evidence="1 2">
    <name type="scientific">Acanthoscelides obtectus</name>
    <name type="common">Bean weevil</name>
    <name type="synonym">Bruchus obtectus</name>
    <dbReference type="NCBI Taxonomy" id="200917"/>
    <lineage>
        <taxon>Eukaryota</taxon>
        <taxon>Metazoa</taxon>
        <taxon>Ecdysozoa</taxon>
        <taxon>Arthropoda</taxon>
        <taxon>Hexapoda</taxon>
        <taxon>Insecta</taxon>
        <taxon>Pterygota</taxon>
        <taxon>Neoptera</taxon>
        <taxon>Endopterygota</taxon>
        <taxon>Coleoptera</taxon>
        <taxon>Polyphaga</taxon>
        <taxon>Cucujiformia</taxon>
        <taxon>Chrysomeloidea</taxon>
        <taxon>Chrysomelidae</taxon>
        <taxon>Bruchinae</taxon>
        <taxon>Bruchini</taxon>
        <taxon>Acanthoscelides</taxon>
    </lineage>
</organism>
<comment type="caution">
    <text evidence="1">The sequence shown here is derived from an EMBL/GenBank/DDBJ whole genome shotgun (WGS) entry which is preliminary data.</text>
</comment>
<evidence type="ECO:0000313" key="1">
    <source>
        <dbReference type="EMBL" id="CAH1998789.1"/>
    </source>
</evidence>
<sequence length="86" mass="10285">MYKYLIIVAWTSYVTEDKPISRSDTKKGMYAKEQAANPHLTIRYTKGSKHWIDHFYLLCSEFEIIRRYCLDSSCYLQKLFDVYNGK</sequence>
<reference evidence="1" key="1">
    <citation type="submission" date="2022-03" db="EMBL/GenBank/DDBJ databases">
        <authorList>
            <person name="Sayadi A."/>
        </authorList>
    </citation>
    <scope>NUCLEOTIDE SEQUENCE</scope>
</reference>
<gene>
    <name evidence="1" type="ORF">ACAOBT_LOCUS24582</name>
</gene>
<proteinExistence type="predicted"/>